<dbReference type="Proteomes" id="UP001529421">
    <property type="component" value="Unassembled WGS sequence"/>
</dbReference>
<dbReference type="InterPro" id="IPR006311">
    <property type="entry name" value="TAT_signal"/>
</dbReference>
<accession>A0ABT7V764</accession>
<dbReference type="SUPFAM" id="SSF53850">
    <property type="entry name" value="Periplasmic binding protein-like II"/>
    <property type="match status" value="1"/>
</dbReference>
<organism evidence="3 4">
    <name type="scientific">Enorma phocaeensis</name>
    <dbReference type="NCBI Taxonomy" id="1871019"/>
    <lineage>
        <taxon>Bacteria</taxon>
        <taxon>Bacillati</taxon>
        <taxon>Actinomycetota</taxon>
        <taxon>Coriobacteriia</taxon>
        <taxon>Coriobacteriales</taxon>
        <taxon>Coriobacteriaceae</taxon>
        <taxon>Enorma</taxon>
    </lineage>
</organism>
<dbReference type="EMBL" id="JAUDDZ010000002">
    <property type="protein sequence ID" value="MDM8274326.1"/>
    <property type="molecule type" value="Genomic_DNA"/>
</dbReference>
<protein>
    <submittedName>
        <fullName evidence="3">ABC transporter substrate-binding protein</fullName>
    </submittedName>
</protein>
<sequence length="354" mass="37638">MNRIHTLGSRSISRRSFVRGGLAGLGLAGTAALAGCTGSNAPAGSVAAGSSTTDSGLKKVTFALDWTPNTNHTGVYVASARGYYKDAGLEVEIVQAPENGADALVATGEAGFGVSFQDTMATYVSSDSPLPVSAVAAIIQHNTSGIISRKEKGITSPAGMMDHTYATWEMPIEQGVIQRCVEADGGDFSRVQMVPSTVTDEVTALQTDQVDSIWIYWAWAGVKCDLAGLDTNYFAFADIDQVFDFYTPVIIANNDLIDSDPDTVQAFVDATRRGYEDAISDPDGAAEVLLEGAPELDRELVVASQEYLADQYQADAEQWGKIDQDRWDAFFGWVGDQGFAPAIDAGAGLNLDFI</sequence>
<dbReference type="InterPro" id="IPR027939">
    <property type="entry name" value="NMT1/THI5"/>
</dbReference>
<feature type="chain" id="PRO_5046155736" evidence="1">
    <location>
        <begin position="35"/>
        <end position="354"/>
    </location>
</feature>
<evidence type="ECO:0000313" key="3">
    <source>
        <dbReference type="EMBL" id="MDM8274326.1"/>
    </source>
</evidence>
<dbReference type="Gene3D" id="3.40.190.10">
    <property type="entry name" value="Periplasmic binding protein-like II"/>
    <property type="match status" value="2"/>
</dbReference>
<evidence type="ECO:0000256" key="1">
    <source>
        <dbReference type="SAM" id="SignalP"/>
    </source>
</evidence>
<feature type="domain" description="SsuA/THI5-like" evidence="2">
    <location>
        <begin position="69"/>
        <end position="285"/>
    </location>
</feature>
<comment type="caution">
    <text evidence="3">The sequence shown here is derived from an EMBL/GenBank/DDBJ whole genome shotgun (WGS) entry which is preliminary data.</text>
</comment>
<evidence type="ECO:0000259" key="2">
    <source>
        <dbReference type="Pfam" id="PF09084"/>
    </source>
</evidence>
<evidence type="ECO:0000313" key="4">
    <source>
        <dbReference type="Proteomes" id="UP001529421"/>
    </source>
</evidence>
<dbReference type="PANTHER" id="PTHR31528">
    <property type="entry name" value="4-AMINO-5-HYDROXYMETHYL-2-METHYLPYRIMIDINE PHOSPHATE SYNTHASE THI11-RELATED"/>
    <property type="match status" value="1"/>
</dbReference>
<reference evidence="4" key="1">
    <citation type="submission" date="2023-06" db="EMBL/GenBank/DDBJ databases">
        <title>Identification and characterization of horizontal gene transfer across gut microbiota members of farm animals based on homology search.</title>
        <authorList>
            <person name="Zeman M."/>
            <person name="Kubasova T."/>
            <person name="Jahodarova E."/>
            <person name="Nykrynova M."/>
            <person name="Rychlik I."/>
        </authorList>
    </citation>
    <scope>NUCLEOTIDE SEQUENCE [LARGE SCALE GENOMIC DNA]</scope>
    <source>
        <strain evidence="4">154_Feed</strain>
    </source>
</reference>
<feature type="signal peptide" evidence="1">
    <location>
        <begin position="1"/>
        <end position="34"/>
    </location>
</feature>
<name>A0ABT7V764_9ACTN</name>
<dbReference type="PANTHER" id="PTHR31528:SF3">
    <property type="entry name" value="THIAMINE BIOSYNTHESIS PROTEIN HI_0357-RELATED"/>
    <property type="match status" value="1"/>
</dbReference>
<keyword evidence="4" id="KW-1185">Reference proteome</keyword>
<keyword evidence="1" id="KW-0732">Signal</keyword>
<proteinExistence type="predicted"/>
<dbReference type="RefSeq" id="WP_289544228.1">
    <property type="nucleotide sequence ID" value="NZ_JAUDDZ010000002.1"/>
</dbReference>
<dbReference type="PROSITE" id="PS51318">
    <property type="entry name" value="TAT"/>
    <property type="match status" value="1"/>
</dbReference>
<dbReference type="InterPro" id="IPR015168">
    <property type="entry name" value="SsuA/THI5"/>
</dbReference>
<gene>
    <name evidence="3" type="ORF">QUW28_02255</name>
</gene>
<dbReference type="Pfam" id="PF09084">
    <property type="entry name" value="NMT1"/>
    <property type="match status" value="1"/>
</dbReference>